<dbReference type="EMBL" id="SHKL01000001">
    <property type="protein sequence ID" value="RZT88738.1"/>
    <property type="molecule type" value="Genomic_DNA"/>
</dbReference>
<dbReference type="RefSeq" id="WP_130292737.1">
    <property type="nucleotide sequence ID" value="NZ_SHKL01000001.1"/>
</dbReference>
<evidence type="ECO:0008006" key="3">
    <source>
        <dbReference type="Google" id="ProtNLM"/>
    </source>
</evidence>
<keyword evidence="2" id="KW-1185">Reference proteome</keyword>
<protein>
    <recommendedName>
        <fullName evidence="3">Ketohydroxyglutarate aldolase</fullName>
    </recommendedName>
</protein>
<gene>
    <name evidence="1" type="ORF">EV383_5683</name>
</gene>
<reference evidence="1 2" key="1">
    <citation type="submission" date="2019-02" db="EMBL/GenBank/DDBJ databases">
        <title>Sequencing the genomes of 1000 actinobacteria strains.</title>
        <authorList>
            <person name="Klenk H.-P."/>
        </authorList>
    </citation>
    <scope>NUCLEOTIDE SEQUENCE [LARGE SCALE GENOMIC DNA]</scope>
    <source>
        <strain evidence="1 2">DSM 45779</strain>
    </source>
</reference>
<comment type="caution">
    <text evidence="1">The sequence shown here is derived from an EMBL/GenBank/DDBJ whole genome shotgun (WGS) entry which is preliminary data.</text>
</comment>
<dbReference type="Proteomes" id="UP000291591">
    <property type="component" value="Unassembled WGS sequence"/>
</dbReference>
<name>A0A4Q7V4W5_PSEST</name>
<dbReference type="OrthoDB" id="3576999at2"/>
<evidence type="ECO:0000313" key="2">
    <source>
        <dbReference type="Proteomes" id="UP000291591"/>
    </source>
</evidence>
<proteinExistence type="predicted"/>
<dbReference type="AlphaFoldDB" id="A0A4Q7V4W5"/>
<evidence type="ECO:0000313" key="1">
    <source>
        <dbReference type="EMBL" id="RZT88738.1"/>
    </source>
</evidence>
<accession>A0A4Q7V4W5</accession>
<organism evidence="1 2">
    <name type="scientific">Pseudonocardia sediminis</name>
    <dbReference type="NCBI Taxonomy" id="1397368"/>
    <lineage>
        <taxon>Bacteria</taxon>
        <taxon>Bacillati</taxon>
        <taxon>Actinomycetota</taxon>
        <taxon>Actinomycetes</taxon>
        <taxon>Pseudonocardiales</taxon>
        <taxon>Pseudonocardiaceae</taxon>
        <taxon>Pseudonocardia</taxon>
    </lineage>
</organism>
<sequence>MSEKVTISVADGHVDRIDEVVARLEAAGVQVENVLRAVGVITGSCEESGMQALGVLDGVGSVEKDRTVQLPPPDSDVQ</sequence>